<dbReference type="EMBL" id="JARJLG010000005">
    <property type="protein sequence ID" value="KAJ7780555.1"/>
    <property type="molecule type" value="Genomic_DNA"/>
</dbReference>
<name>A0AAD7K8K5_9AGAR</name>
<dbReference type="AlphaFoldDB" id="A0AAD7K8K5"/>
<keyword evidence="3" id="KW-1185">Reference proteome</keyword>
<reference evidence="2" key="1">
    <citation type="submission" date="2023-03" db="EMBL/GenBank/DDBJ databases">
        <title>Massive genome expansion in bonnet fungi (Mycena s.s.) driven by repeated elements and novel gene families across ecological guilds.</title>
        <authorList>
            <consortium name="Lawrence Berkeley National Laboratory"/>
            <person name="Harder C.B."/>
            <person name="Miyauchi S."/>
            <person name="Viragh M."/>
            <person name="Kuo A."/>
            <person name="Thoen E."/>
            <person name="Andreopoulos B."/>
            <person name="Lu D."/>
            <person name="Skrede I."/>
            <person name="Drula E."/>
            <person name="Henrissat B."/>
            <person name="Morin E."/>
            <person name="Kohler A."/>
            <person name="Barry K."/>
            <person name="LaButti K."/>
            <person name="Morin E."/>
            <person name="Salamov A."/>
            <person name="Lipzen A."/>
            <person name="Mereny Z."/>
            <person name="Hegedus B."/>
            <person name="Baldrian P."/>
            <person name="Stursova M."/>
            <person name="Weitz H."/>
            <person name="Taylor A."/>
            <person name="Grigoriev I.V."/>
            <person name="Nagy L.G."/>
            <person name="Martin F."/>
            <person name="Kauserud H."/>
        </authorList>
    </citation>
    <scope>NUCLEOTIDE SEQUENCE</scope>
    <source>
        <strain evidence="2">CBHHK188m</strain>
    </source>
</reference>
<organism evidence="2 3">
    <name type="scientific">Mycena maculata</name>
    <dbReference type="NCBI Taxonomy" id="230809"/>
    <lineage>
        <taxon>Eukaryota</taxon>
        <taxon>Fungi</taxon>
        <taxon>Dikarya</taxon>
        <taxon>Basidiomycota</taxon>
        <taxon>Agaricomycotina</taxon>
        <taxon>Agaricomycetes</taxon>
        <taxon>Agaricomycetidae</taxon>
        <taxon>Agaricales</taxon>
        <taxon>Marasmiineae</taxon>
        <taxon>Mycenaceae</taxon>
        <taxon>Mycena</taxon>
    </lineage>
</organism>
<gene>
    <name evidence="2" type="ORF">DFH07DRAFT_765088</name>
</gene>
<feature type="region of interest" description="Disordered" evidence="1">
    <location>
        <begin position="203"/>
        <end position="222"/>
    </location>
</feature>
<protein>
    <submittedName>
        <fullName evidence="2">Uncharacterized protein</fullName>
    </submittedName>
</protein>
<evidence type="ECO:0000313" key="2">
    <source>
        <dbReference type="EMBL" id="KAJ7780555.1"/>
    </source>
</evidence>
<dbReference type="Proteomes" id="UP001215280">
    <property type="component" value="Unassembled WGS sequence"/>
</dbReference>
<feature type="region of interest" description="Disordered" evidence="1">
    <location>
        <begin position="1"/>
        <end position="25"/>
    </location>
</feature>
<comment type="caution">
    <text evidence="2">The sequence shown here is derived from an EMBL/GenBank/DDBJ whole genome shotgun (WGS) entry which is preliminary data.</text>
</comment>
<evidence type="ECO:0000313" key="3">
    <source>
        <dbReference type="Proteomes" id="UP001215280"/>
    </source>
</evidence>
<sequence>MPRAGKKEGRRPRGKSTDPVRERGTNLKGTLKGFITAWLRHIALLTFTHSRRRHFRSDKRWIGALGSNHWRVGEDAGTSADSAGPAAAPYLSCVPGDQITSGVLLLCLRTNGIGAQLEVPDLSEGRQLRTISPRQYAEEDSLNMVYPDGGDKSETVMANLVSGLDTTPLGGSSRENPWIMNARGTLVRATSNAEDLINRPARRLDIRDGPPSTIIQSSDPREVEARRLSEARSRRVQIECARLAQQNPPLDPPLPPGRVSAWCYRYRTVTPPRNEHLLPPEIRPGFVPGPLRIRRRAPEGTHYTGTRVEREVRLTEEDLYLGPARPPALDDRPLDDHVCGICFGIKSHPVLYVMFAAPLQDREEEGRIMIAHPDWIDKSKVAYDWAGLTFPKRRRIQVEDSP</sequence>
<feature type="compositionally biased region" description="Basic and acidic residues" evidence="1">
    <location>
        <begin position="15"/>
        <end position="25"/>
    </location>
</feature>
<proteinExistence type="predicted"/>
<accession>A0AAD7K8K5</accession>
<evidence type="ECO:0000256" key="1">
    <source>
        <dbReference type="SAM" id="MobiDB-lite"/>
    </source>
</evidence>